<dbReference type="AlphaFoldDB" id="A0AAV7KTR7"/>
<dbReference type="EMBL" id="JANPWB010000016">
    <property type="protein sequence ID" value="KAJ1080343.1"/>
    <property type="molecule type" value="Genomic_DNA"/>
</dbReference>
<protein>
    <submittedName>
        <fullName evidence="1">Uncharacterized protein</fullName>
    </submittedName>
</protein>
<evidence type="ECO:0000313" key="1">
    <source>
        <dbReference type="EMBL" id="KAJ1080343.1"/>
    </source>
</evidence>
<accession>A0AAV7KTR7</accession>
<name>A0AAV7KTR7_PLEWA</name>
<evidence type="ECO:0000313" key="2">
    <source>
        <dbReference type="Proteomes" id="UP001066276"/>
    </source>
</evidence>
<organism evidence="1 2">
    <name type="scientific">Pleurodeles waltl</name>
    <name type="common">Iberian ribbed newt</name>
    <dbReference type="NCBI Taxonomy" id="8319"/>
    <lineage>
        <taxon>Eukaryota</taxon>
        <taxon>Metazoa</taxon>
        <taxon>Chordata</taxon>
        <taxon>Craniata</taxon>
        <taxon>Vertebrata</taxon>
        <taxon>Euteleostomi</taxon>
        <taxon>Amphibia</taxon>
        <taxon>Batrachia</taxon>
        <taxon>Caudata</taxon>
        <taxon>Salamandroidea</taxon>
        <taxon>Salamandridae</taxon>
        <taxon>Pleurodelinae</taxon>
        <taxon>Pleurodeles</taxon>
    </lineage>
</organism>
<sequence>MEARDPAPLAGRVCVGCVPVRQVRGGHLPAHPQSCLAVPRQNGSLHSYRPPYCRGLLRRKRKYRGVQITPFHSEEPLLASKTCLFA</sequence>
<comment type="caution">
    <text evidence="1">The sequence shown here is derived from an EMBL/GenBank/DDBJ whole genome shotgun (WGS) entry which is preliminary data.</text>
</comment>
<reference evidence="1" key="1">
    <citation type="journal article" date="2022" name="bioRxiv">
        <title>Sequencing and chromosome-scale assembly of the giantPleurodeles waltlgenome.</title>
        <authorList>
            <person name="Brown T."/>
            <person name="Elewa A."/>
            <person name="Iarovenko S."/>
            <person name="Subramanian E."/>
            <person name="Araus A.J."/>
            <person name="Petzold A."/>
            <person name="Susuki M."/>
            <person name="Suzuki K.-i.T."/>
            <person name="Hayashi T."/>
            <person name="Toyoda A."/>
            <person name="Oliveira C."/>
            <person name="Osipova E."/>
            <person name="Leigh N.D."/>
            <person name="Simon A."/>
            <person name="Yun M.H."/>
        </authorList>
    </citation>
    <scope>NUCLEOTIDE SEQUENCE</scope>
    <source>
        <strain evidence="1">20211129_DDA</strain>
        <tissue evidence="1">Liver</tissue>
    </source>
</reference>
<keyword evidence="2" id="KW-1185">Reference proteome</keyword>
<proteinExistence type="predicted"/>
<dbReference type="Proteomes" id="UP001066276">
    <property type="component" value="Chromosome 12"/>
</dbReference>
<gene>
    <name evidence="1" type="ORF">NDU88_000562</name>
</gene>